<dbReference type="InterPro" id="IPR020592">
    <property type="entry name" value="Ribosomal_bS16_CS"/>
</dbReference>
<dbReference type="HAMAP" id="MF_00385">
    <property type="entry name" value="Ribosomal_bS16"/>
    <property type="match status" value="1"/>
</dbReference>
<dbReference type="NCBIfam" id="NF011094">
    <property type="entry name" value="PRK14521.1"/>
    <property type="match status" value="1"/>
</dbReference>
<feature type="compositionally biased region" description="Acidic residues" evidence="4">
    <location>
        <begin position="159"/>
        <end position="175"/>
    </location>
</feature>
<evidence type="ECO:0000313" key="6">
    <source>
        <dbReference type="Proteomes" id="UP001179181"/>
    </source>
</evidence>
<comment type="caution">
    <text evidence="5">The sequence shown here is derived from an EMBL/GenBank/DDBJ whole genome shotgun (WGS) entry which is preliminary data.</text>
</comment>
<feature type="compositionally biased region" description="Basic and acidic residues" evidence="4">
    <location>
        <begin position="132"/>
        <end position="148"/>
    </location>
</feature>
<dbReference type="Pfam" id="PF00886">
    <property type="entry name" value="Ribosomal_S16"/>
    <property type="match status" value="1"/>
</dbReference>
<keyword evidence="1 3" id="KW-0689">Ribosomal protein</keyword>
<organism evidence="5 6">
    <name type="scientific">Dyadobacter arcticus</name>
    <dbReference type="NCBI Taxonomy" id="1078754"/>
    <lineage>
        <taxon>Bacteria</taxon>
        <taxon>Pseudomonadati</taxon>
        <taxon>Bacteroidota</taxon>
        <taxon>Cytophagia</taxon>
        <taxon>Cytophagales</taxon>
        <taxon>Spirosomataceae</taxon>
        <taxon>Dyadobacter</taxon>
    </lineage>
</organism>
<dbReference type="RefSeq" id="WP_229211855.1">
    <property type="nucleotide sequence ID" value="NZ_JAASQJ010000002.1"/>
</dbReference>
<protein>
    <recommendedName>
        <fullName evidence="3">Small ribosomal subunit protein bS16</fullName>
    </recommendedName>
</protein>
<dbReference type="PANTHER" id="PTHR12919:SF20">
    <property type="entry name" value="SMALL RIBOSOMAL SUBUNIT PROTEIN BS16M"/>
    <property type="match status" value="1"/>
</dbReference>
<name>A0ABX0UJI7_9BACT</name>
<feature type="region of interest" description="Disordered" evidence="4">
    <location>
        <begin position="211"/>
        <end position="301"/>
    </location>
</feature>
<dbReference type="GO" id="GO:0005840">
    <property type="term" value="C:ribosome"/>
    <property type="evidence" value="ECO:0007669"/>
    <property type="project" value="UniProtKB-KW"/>
</dbReference>
<dbReference type="Gene3D" id="3.30.1320.10">
    <property type="match status" value="1"/>
</dbReference>
<keyword evidence="2 3" id="KW-0687">Ribonucleoprotein</keyword>
<dbReference type="EMBL" id="JAASQJ010000002">
    <property type="protein sequence ID" value="NIJ53178.1"/>
    <property type="molecule type" value="Genomic_DNA"/>
</dbReference>
<evidence type="ECO:0000256" key="4">
    <source>
        <dbReference type="SAM" id="MobiDB-lite"/>
    </source>
</evidence>
<dbReference type="PROSITE" id="PS00732">
    <property type="entry name" value="RIBOSOMAL_S16"/>
    <property type="match status" value="1"/>
</dbReference>
<keyword evidence="6" id="KW-1185">Reference proteome</keyword>
<evidence type="ECO:0000256" key="2">
    <source>
        <dbReference type="ARBA" id="ARBA00023274"/>
    </source>
</evidence>
<evidence type="ECO:0000256" key="1">
    <source>
        <dbReference type="ARBA" id="ARBA00022980"/>
    </source>
</evidence>
<proteinExistence type="inferred from homology"/>
<dbReference type="PANTHER" id="PTHR12919">
    <property type="entry name" value="30S RIBOSOMAL PROTEIN S16"/>
    <property type="match status" value="1"/>
</dbReference>
<dbReference type="InterPro" id="IPR023803">
    <property type="entry name" value="Ribosomal_bS16_dom_sf"/>
</dbReference>
<accession>A0ABX0UJI7</accession>
<dbReference type="NCBIfam" id="TIGR00002">
    <property type="entry name" value="S16"/>
    <property type="match status" value="1"/>
</dbReference>
<gene>
    <name evidence="3" type="primary">rpsP</name>
    <name evidence="5" type="ORF">FHS68_002348</name>
</gene>
<dbReference type="Proteomes" id="UP001179181">
    <property type="component" value="Unassembled WGS sequence"/>
</dbReference>
<reference evidence="5 6" key="1">
    <citation type="submission" date="2020-03" db="EMBL/GenBank/DDBJ databases">
        <title>Genomic Encyclopedia of Type Strains, Phase IV (KMG-IV): sequencing the most valuable type-strain genomes for metagenomic binning, comparative biology and taxonomic classification.</title>
        <authorList>
            <person name="Goeker M."/>
        </authorList>
    </citation>
    <scope>NUCLEOTIDE SEQUENCE [LARGE SCALE GENOMIC DNA]</scope>
    <source>
        <strain evidence="5 6">DSM 102865</strain>
    </source>
</reference>
<evidence type="ECO:0000256" key="3">
    <source>
        <dbReference type="HAMAP-Rule" id="MF_00385"/>
    </source>
</evidence>
<dbReference type="InterPro" id="IPR000307">
    <property type="entry name" value="Ribosomal_bS16"/>
</dbReference>
<feature type="compositionally biased region" description="Low complexity" evidence="4">
    <location>
        <begin position="265"/>
        <end position="294"/>
    </location>
</feature>
<evidence type="ECO:0000313" key="5">
    <source>
        <dbReference type="EMBL" id="NIJ53178.1"/>
    </source>
</evidence>
<feature type="compositionally biased region" description="Acidic residues" evidence="4">
    <location>
        <begin position="252"/>
        <end position="264"/>
    </location>
</feature>
<feature type="region of interest" description="Disordered" evidence="4">
    <location>
        <begin position="132"/>
        <end position="178"/>
    </location>
</feature>
<sequence>MAVKIRLARRGRKKKAIYDIVVADARAPRDGRFIEKLGIYNPGTNPASIVLEADKAVDWLLKGAQPTDTARSILQHEGVMLKKHLQVGVIKGAITQDVADARFDDWKGSKEGRKATAADSLTLQRDADKQAKLDAERKKNQDRADAIAKKNTPPAVEVVETEETEVSEEVIDETEREVAAEPEVAATEVAATEVAATEVAAMEVAVEPEAVAAEPEVATEPEVTAEVEPEVVAEPEVTAGEEPEVASATEVAEPEAAVESEVAAEPEVIAATEEATAVEEAPATPTAATPASDAPAEKSAE</sequence>
<feature type="compositionally biased region" description="Acidic residues" evidence="4">
    <location>
        <begin position="217"/>
        <end position="244"/>
    </location>
</feature>
<comment type="similarity">
    <text evidence="3">Belongs to the bacterial ribosomal protein bS16 family.</text>
</comment>
<dbReference type="SUPFAM" id="SSF54565">
    <property type="entry name" value="Ribosomal protein S16"/>
    <property type="match status" value="1"/>
</dbReference>